<dbReference type="Proteomes" id="UP001565236">
    <property type="component" value="Unassembled WGS sequence"/>
</dbReference>
<dbReference type="PROSITE" id="PS50943">
    <property type="entry name" value="HTH_CROC1"/>
    <property type="match status" value="1"/>
</dbReference>
<protein>
    <submittedName>
        <fullName evidence="4">Helix-turn-helix transcriptional regulator</fullName>
    </submittedName>
</protein>
<dbReference type="RefSeq" id="WP_369941775.1">
    <property type="nucleotide sequence ID" value="NZ_JBCLUF010000015.1"/>
</dbReference>
<evidence type="ECO:0000256" key="2">
    <source>
        <dbReference type="SAM" id="Phobius"/>
    </source>
</evidence>
<organism evidence="4 5">
    <name type="scientific">Ligilactobacillus faecis</name>
    <dbReference type="NCBI Taxonomy" id="762833"/>
    <lineage>
        <taxon>Bacteria</taxon>
        <taxon>Bacillati</taxon>
        <taxon>Bacillota</taxon>
        <taxon>Bacilli</taxon>
        <taxon>Lactobacillales</taxon>
        <taxon>Lactobacillaceae</taxon>
        <taxon>Ligilactobacillus</taxon>
    </lineage>
</organism>
<evidence type="ECO:0000256" key="1">
    <source>
        <dbReference type="ARBA" id="ARBA00023125"/>
    </source>
</evidence>
<gene>
    <name evidence="4" type="ORF">AALT52_05405</name>
</gene>
<accession>A0ABV4DS80</accession>
<keyword evidence="5" id="KW-1185">Reference proteome</keyword>
<dbReference type="EMBL" id="JBCLUF010000015">
    <property type="protein sequence ID" value="MEY8662322.1"/>
    <property type="molecule type" value="Genomic_DNA"/>
</dbReference>
<dbReference type="PANTHER" id="PTHR46558">
    <property type="entry name" value="TRACRIPTIONAL REGULATORY PROTEIN-RELATED-RELATED"/>
    <property type="match status" value="1"/>
</dbReference>
<keyword evidence="2" id="KW-0812">Transmembrane</keyword>
<dbReference type="InterPro" id="IPR010982">
    <property type="entry name" value="Lambda_DNA-bd_dom_sf"/>
</dbReference>
<keyword evidence="2" id="KW-0472">Membrane</keyword>
<comment type="caution">
    <text evidence="4">The sequence shown here is derived from an EMBL/GenBank/DDBJ whole genome shotgun (WGS) entry which is preliminary data.</text>
</comment>
<dbReference type="InterPro" id="IPR001387">
    <property type="entry name" value="Cro/C1-type_HTH"/>
</dbReference>
<keyword evidence="1" id="KW-0238">DNA-binding</keyword>
<dbReference type="PANTHER" id="PTHR46558:SF4">
    <property type="entry name" value="DNA-BIDING PHAGE PROTEIN"/>
    <property type="match status" value="1"/>
</dbReference>
<keyword evidence="2" id="KW-1133">Transmembrane helix</keyword>
<dbReference type="CDD" id="cd00093">
    <property type="entry name" value="HTH_XRE"/>
    <property type="match status" value="1"/>
</dbReference>
<evidence type="ECO:0000313" key="4">
    <source>
        <dbReference type="EMBL" id="MEY8662322.1"/>
    </source>
</evidence>
<feature type="transmembrane region" description="Helical" evidence="2">
    <location>
        <begin position="81"/>
        <end position="105"/>
    </location>
</feature>
<dbReference type="Gene3D" id="1.10.260.40">
    <property type="entry name" value="lambda repressor-like DNA-binding domains"/>
    <property type="match status" value="1"/>
</dbReference>
<evidence type="ECO:0000259" key="3">
    <source>
        <dbReference type="PROSITE" id="PS50943"/>
    </source>
</evidence>
<name>A0ABV4DS80_9LACO</name>
<sequence length="129" mass="14774">MRLGDKIKDRRLELRLTQDQVAQELYISRQTLSNWENNKTLPDIQSLISLSDLYGLSLDELIRNDKRLQKKIKIKDNFEDIVMYLGCIMVPISAIFLSGFLSILVSSAGVLCILLSKDIAENLKKLFTN</sequence>
<proteinExistence type="predicted"/>
<dbReference type="Pfam" id="PF01381">
    <property type="entry name" value="HTH_3"/>
    <property type="match status" value="1"/>
</dbReference>
<dbReference type="SUPFAM" id="SSF47413">
    <property type="entry name" value="lambda repressor-like DNA-binding domains"/>
    <property type="match status" value="1"/>
</dbReference>
<dbReference type="SMART" id="SM00530">
    <property type="entry name" value="HTH_XRE"/>
    <property type="match status" value="1"/>
</dbReference>
<reference evidence="4 5" key="1">
    <citation type="submission" date="2024-03" db="EMBL/GenBank/DDBJ databases">
        <title>Mouse gut bacterial collection (mGBC) of GemPharmatech.</title>
        <authorList>
            <person name="He Y."/>
            <person name="Dong L."/>
            <person name="Wu D."/>
            <person name="Gao X."/>
            <person name="Lin Z."/>
        </authorList>
    </citation>
    <scope>NUCLEOTIDE SEQUENCE [LARGE SCALE GENOMIC DNA]</scope>
    <source>
        <strain evidence="4 5">15-30</strain>
    </source>
</reference>
<feature type="domain" description="HTH cro/C1-type" evidence="3">
    <location>
        <begin position="7"/>
        <end position="61"/>
    </location>
</feature>
<evidence type="ECO:0000313" key="5">
    <source>
        <dbReference type="Proteomes" id="UP001565236"/>
    </source>
</evidence>